<dbReference type="InterPro" id="IPR006379">
    <property type="entry name" value="HAD-SF_hydro_IIB"/>
</dbReference>
<evidence type="ECO:0000256" key="3">
    <source>
        <dbReference type="ARBA" id="ARBA00022801"/>
    </source>
</evidence>
<comment type="catalytic activity">
    <reaction evidence="4">
        <text>alpha,alpha-trehalose 6-phosphate + H2O = alpha,alpha-trehalose + phosphate</text>
        <dbReference type="Rhea" id="RHEA:23420"/>
        <dbReference type="ChEBI" id="CHEBI:15377"/>
        <dbReference type="ChEBI" id="CHEBI:16551"/>
        <dbReference type="ChEBI" id="CHEBI:43474"/>
        <dbReference type="ChEBI" id="CHEBI:58429"/>
        <dbReference type="EC" id="3.1.3.12"/>
    </reaction>
</comment>
<protein>
    <recommendedName>
        <fullName evidence="4">Trehalose 6-phosphate phosphatase</fullName>
        <ecNumber evidence="4">3.1.3.12</ecNumber>
    </recommendedName>
</protein>
<comment type="pathway">
    <text evidence="1 4">Glycan biosynthesis; trehalose biosynthesis.</text>
</comment>
<keyword evidence="3 4" id="KW-0378">Hydrolase</keyword>
<dbReference type="SUPFAM" id="SSF56784">
    <property type="entry name" value="HAD-like"/>
    <property type="match status" value="1"/>
</dbReference>
<keyword evidence="4" id="KW-0460">Magnesium</keyword>
<dbReference type="OrthoDB" id="9814913at2"/>
<proteinExistence type="inferred from homology"/>
<evidence type="ECO:0000256" key="4">
    <source>
        <dbReference type="RuleBase" id="RU361117"/>
    </source>
</evidence>
<dbReference type="NCBIfam" id="TIGR01484">
    <property type="entry name" value="HAD-SF-IIB"/>
    <property type="match status" value="1"/>
</dbReference>
<sequence length="285" mass="31106">MWWSRIWEIFLVTTEPRLRPVRDLPHALEAFDTLEAALNGREPAIFLDYDGTLTPIVSRPEDAILSAEGRAVVDTLARKRPVAVVSGRDRPDVETLVGIDTLTFAGSHGFDIRTPTDGVLALEGVGDYTALMDEVESRLKVGLDPIPGALVERKKFSVAAHYRLVSDEEYPVFRSVLDRLMGAVSGLKEKPGKKVFEIQPAIDWDKGKAVATLLGTLGLDDPGHAPMFFGDDVTDEDAFKALQGMNGIGVLTAPASDSDQGRVSAADFRVDDPDQVLDLLRRLTP</sequence>
<evidence type="ECO:0000256" key="1">
    <source>
        <dbReference type="ARBA" id="ARBA00005199"/>
    </source>
</evidence>
<name>A0A7X1ZEX2_9PROT</name>
<dbReference type="UniPathway" id="UPA00299"/>
<dbReference type="Gene3D" id="3.30.70.1020">
    <property type="entry name" value="Trehalose-6-phosphate phosphatase related protein, domain 2"/>
    <property type="match status" value="1"/>
</dbReference>
<dbReference type="InterPro" id="IPR003337">
    <property type="entry name" value="Trehalose_PPase"/>
</dbReference>
<dbReference type="GO" id="GO:0046872">
    <property type="term" value="F:metal ion binding"/>
    <property type="evidence" value="ECO:0007669"/>
    <property type="project" value="UniProtKB-KW"/>
</dbReference>
<keyword evidence="4" id="KW-0479">Metal-binding</keyword>
<gene>
    <name evidence="5" type="primary">otsB</name>
    <name evidence="5" type="ORF">GHC57_10960</name>
</gene>
<evidence type="ECO:0000313" key="5">
    <source>
        <dbReference type="EMBL" id="MQX37038.1"/>
    </source>
</evidence>
<dbReference type="Proteomes" id="UP000434582">
    <property type="component" value="Unassembled WGS sequence"/>
</dbReference>
<dbReference type="NCBIfam" id="TIGR00685">
    <property type="entry name" value="T6PP"/>
    <property type="match status" value="1"/>
</dbReference>
<dbReference type="GO" id="GO:0005992">
    <property type="term" value="P:trehalose biosynthetic process"/>
    <property type="evidence" value="ECO:0007669"/>
    <property type="project" value="UniProtKB-UniPathway"/>
</dbReference>
<dbReference type="GO" id="GO:0004805">
    <property type="term" value="F:trehalose-phosphatase activity"/>
    <property type="evidence" value="ECO:0007669"/>
    <property type="project" value="UniProtKB-EC"/>
</dbReference>
<comment type="similarity">
    <text evidence="2 4">Belongs to the trehalose phosphatase family.</text>
</comment>
<dbReference type="InterPro" id="IPR044651">
    <property type="entry name" value="OTSB-like"/>
</dbReference>
<dbReference type="Gene3D" id="3.40.50.1000">
    <property type="entry name" value="HAD superfamily/HAD-like"/>
    <property type="match status" value="1"/>
</dbReference>
<accession>A0A7X1ZEX2</accession>
<comment type="function">
    <text evidence="4">Removes the phosphate from trehalose 6-phosphate to produce free trehalose.</text>
</comment>
<dbReference type="EMBL" id="WIVE01000031">
    <property type="protein sequence ID" value="MQX37038.1"/>
    <property type="molecule type" value="Genomic_DNA"/>
</dbReference>
<comment type="cofactor">
    <cofactor evidence="4">
        <name>Mg(2+)</name>
        <dbReference type="ChEBI" id="CHEBI:18420"/>
    </cofactor>
</comment>
<keyword evidence="6" id="KW-1185">Reference proteome</keyword>
<organism evidence="5 6">
    <name type="scientific">Roseospira navarrensis</name>
    <dbReference type="NCBI Taxonomy" id="140058"/>
    <lineage>
        <taxon>Bacteria</taxon>
        <taxon>Pseudomonadati</taxon>
        <taxon>Pseudomonadota</taxon>
        <taxon>Alphaproteobacteria</taxon>
        <taxon>Rhodospirillales</taxon>
        <taxon>Rhodospirillaceae</taxon>
        <taxon>Roseospira</taxon>
    </lineage>
</organism>
<reference evidence="5 6" key="1">
    <citation type="submission" date="2019-10" db="EMBL/GenBank/DDBJ databases">
        <title>Draft whole-genome sequence of the purple nonsulfur photosynthetic bacterium Roseospira navarrensis DSM 15114.</title>
        <authorList>
            <person name="Kyndt J.A."/>
            <person name="Meyer T.E."/>
        </authorList>
    </citation>
    <scope>NUCLEOTIDE SEQUENCE [LARGE SCALE GENOMIC DNA]</scope>
    <source>
        <strain evidence="5 6">DSM 15114</strain>
    </source>
</reference>
<dbReference type="PANTHER" id="PTHR43768">
    <property type="entry name" value="TREHALOSE 6-PHOSPHATE PHOSPHATASE"/>
    <property type="match status" value="1"/>
</dbReference>
<evidence type="ECO:0000256" key="2">
    <source>
        <dbReference type="ARBA" id="ARBA00008770"/>
    </source>
</evidence>
<comment type="caution">
    <text evidence="5">The sequence shown here is derived from an EMBL/GenBank/DDBJ whole genome shotgun (WGS) entry which is preliminary data.</text>
</comment>
<dbReference type="Pfam" id="PF02358">
    <property type="entry name" value="Trehalose_PPase"/>
    <property type="match status" value="1"/>
</dbReference>
<dbReference type="EC" id="3.1.3.12" evidence="4"/>
<dbReference type="CDD" id="cd01627">
    <property type="entry name" value="HAD_TPP"/>
    <property type="match status" value="1"/>
</dbReference>
<dbReference type="PANTHER" id="PTHR43768:SF3">
    <property type="entry name" value="TREHALOSE 6-PHOSPHATE PHOSPHATASE"/>
    <property type="match status" value="1"/>
</dbReference>
<dbReference type="InterPro" id="IPR023214">
    <property type="entry name" value="HAD_sf"/>
</dbReference>
<dbReference type="InterPro" id="IPR036412">
    <property type="entry name" value="HAD-like_sf"/>
</dbReference>
<evidence type="ECO:0000313" key="6">
    <source>
        <dbReference type="Proteomes" id="UP000434582"/>
    </source>
</evidence>
<dbReference type="AlphaFoldDB" id="A0A7X1ZEX2"/>